<evidence type="ECO:0000256" key="1">
    <source>
        <dbReference type="SAM" id="Phobius"/>
    </source>
</evidence>
<name>A0A0D2NGV0_HYPSF</name>
<organism evidence="2 3">
    <name type="scientific">Hypholoma sublateritium (strain FD-334 SS-4)</name>
    <dbReference type="NCBI Taxonomy" id="945553"/>
    <lineage>
        <taxon>Eukaryota</taxon>
        <taxon>Fungi</taxon>
        <taxon>Dikarya</taxon>
        <taxon>Basidiomycota</taxon>
        <taxon>Agaricomycotina</taxon>
        <taxon>Agaricomycetes</taxon>
        <taxon>Agaricomycetidae</taxon>
        <taxon>Agaricales</taxon>
        <taxon>Agaricineae</taxon>
        <taxon>Strophariaceae</taxon>
        <taxon>Hypholoma</taxon>
    </lineage>
</organism>
<gene>
    <name evidence="2" type="ORF">HYPSUDRAFT_58551</name>
</gene>
<reference evidence="3" key="1">
    <citation type="submission" date="2014-04" db="EMBL/GenBank/DDBJ databases">
        <title>Evolutionary Origins and Diversification of the Mycorrhizal Mutualists.</title>
        <authorList>
            <consortium name="DOE Joint Genome Institute"/>
            <consortium name="Mycorrhizal Genomics Consortium"/>
            <person name="Kohler A."/>
            <person name="Kuo A."/>
            <person name="Nagy L.G."/>
            <person name="Floudas D."/>
            <person name="Copeland A."/>
            <person name="Barry K.W."/>
            <person name="Cichocki N."/>
            <person name="Veneault-Fourrey C."/>
            <person name="LaButti K."/>
            <person name="Lindquist E.A."/>
            <person name="Lipzen A."/>
            <person name="Lundell T."/>
            <person name="Morin E."/>
            <person name="Murat C."/>
            <person name="Riley R."/>
            <person name="Ohm R."/>
            <person name="Sun H."/>
            <person name="Tunlid A."/>
            <person name="Henrissat B."/>
            <person name="Grigoriev I.V."/>
            <person name="Hibbett D.S."/>
            <person name="Martin F."/>
        </authorList>
    </citation>
    <scope>NUCLEOTIDE SEQUENCE [LARGE SCALE GENOMIC DNA]</scope>
    <source>
        <strain evidence="3">FD-334 SS-4</strain>
    </source>
</reference>
<dbReference type="AlphaFoldDB" id="A0A0D2NGV0"/>
<keyword evidence="1" id="KW-0812">Transmembrane</keyword>
<feature type="transmembrane region" description="Helical" evidence="1">
    <location>
        <begin position="20"/>
        <end position="37"/>
    </location>
</feature>
<dbReference type="EMBL" id="KN817632">
    <property type="protein sequence ID" value="KJA15906.1"/>
    <property type="molecule type" value="Genomic_DNA"/>
</dbReference>
<evidence type="ECO:0000313" key="2">
    <source>
        <dbReference type="EMBL" id="KJA15906.1"/>
    </source>
</evidence>
<keyword evidence="3" id="KW-1185">Reference proteome</keyword>
<sequence>MVLVKKTKKYLPFASMHLQLKSLLILSINIAATLAIIPHDLITDKLEGRQVEQLSLYKSISTNDYLADSPLLILAFKTKELRDNNKAPQHAAEKGYLFGAMSATDQWTIYTTKYDPQQHFTSQADHILELQLIAAAMEKAHVTSVNAFEKSQWEKIIDLANAVDNMAYIETYLNHHKAAVIKHAMGSIYDQGSQNSLFNPNAGYSPNTKNINHELIIYLHSMCQAMLNTAAEIDKVAATPQQNQFKHTLNLHAQVASLLHFMTIPIESAGENIWKCNPPAIVTLFNTQ</sequence>
<keyword evidence="1" id="KW-0472">Membrane</keyword>
<accession>A0A0D2NGV0</accession>
<dbReference type="Proteomes" id="UP000054270">
    <property type="component" value="Unassembled WGS sequence"/>
</dbReference>
<evidence type="ECO:0000313" key="3">
    <source>
        <dbReference type="Proteomes" id="UP000054270"/>
    </source>
</evidence>
<keyword evidence="1" id="KW-1133">Transmembrane helix</keyword>
<proteinExistence type="predicted"/>
<protein>
    <submittedName>
        <fullName evidence="2">Uncharacterized protein</fullName>
    </submittedName>
</protein>